<evidence type="ECO:0000313" key="2">
    <source>
        <dbReference type="EMBL" id="CAB1367314.1"/>
    </source>
</evidence>
<dbReference type="AlphaFoldDB" id="A0A6S6YHW4"/>
<evidence type="ECO:0008006" key="4">
    <source>
        <dbReference type="Google" id="ProtNLM"/>
    </source>
</evidence>
<organism evidence="2 3">
    <name type="scientific">Denitratisoma oestradiolicum</name>
    <dbReference type="NCBI Taxonomy" id="311182"/>
    <lineage>
        <taxon>Bacteria</taxon>
        <taxon>Pseudomonadati</taxon>
        <taxon>Pseudomonadota</taxon>
        <taxon>Betaproteobacteria</taxon>
        <taxon>Nitrosomonadales</taxon>
        <taxon>Sterolibacteriaceae</taxon>
        <taxon>Denitratisoma</taxon>
    </lineage>
</organism>
<protein>
    <recommendedName>
        <fullName evidence="4">Short-chain dehydrogenase</fullName>
    </recommendedName>
</protein>
<gene>
    <name evidence="2" type="ORF">DENOEST_0142</name>
</gene>
<name>A0A6S6YHW4_9PROT</name>
<dbReference type="RefSeq" id="WP_145770192.1">
    <property type="nucleotide sequence ID" value="NZ_LR778301.1"/>
</dbReference>
<dbReference type="InterPro" id="IPR036291">
    <property type="entry name" value="NAD(P)-bd_dom_sf"/>
</dbReference>
<reference evidence="2 3" key="1">
    <citation type="submission" date="2020-03" db="EMBL/GenBank/DDBJ databases">
        <authorList>
            <consortium name="Genoscope - CEA"/>
            <person name="William W."/>
        </authorList>
    </citation>
    <scope>NUCLEOTIDE SEQUENCE [LARGE SCALE GENOMIC DNA]</scope>
    <source>
        <strain evidence="3">DSM 16959</strain>
    </source>
</reference>
<dbReference type="OrthoDB" id="5786478at2"/>
<dbReference type="Proteomes" id="UP000515733">
    <property type="component" value="Chromosome"/>
</dbReference>
<dbReference type="PANTHER" id="PTHR43943">
    <property type="entry name" value="DEHYDROGENASE/REDUCTASE (SDR FAMILY) MEMBER 4"/>
    <property type="match status" value="1"/>
</dbReference>
<dbReference type="InterPro" id="IPR002347">
    <property type="entry name" value="SDR_fam"/>
</dbReference>
<dbReference type="CDD" id="cd05233">
    <property type="entry name" value="SDR_c"/>
    <property type="match status" value="1"/>
</dbReference>
<dbReference type="Gene3D" id="3.40.50.720">
    <property type="entry name" value="NAD(P)-binding Rossmann-like Domain"/>
    <property type="match status" value="1"/>
</dbReference>
<dbReference type="SUPFAM" id="SSF51735">
    <property type="entry name" value="NAD(P)-binding Rossmann-fold domains"/>
    <property type="match status" value="1"/>
</dbReference>
<dbReference type="Pfam" id="PF13561">
    <property type="entry name" value="adh_short_C2"/>
    <property type="match status" value="1"/>
</dbReference>
<keyword evidence="3" id="KW-1185">Reference proteome</keyword>
<comment type="similarity">
    <text evidence="1">Belongs to the short-chain dehydrogenases/reductases (SDR) family.</text>
</comment>
<dbReference type="PRINTS" id="PR00081">
    <property type="entry name" value="GDHRDH"/>
</dbReference>
<dbReference type="EMBL" id="LR778301">
    <property type="protein sequence ID" value="CAB1367314.1"/>
    <property type="molecule type" value="Genomic_DNA"/>
</dbReference>
<dbReference type="NCBIfam" id="NF005559">
    <property type="entry name" value="PRK07231.1"/>
    <property type="match status" value="1"/>
</dbReference>
<dbReference type="PRINTS" id="PR00080">
    <property type="entry name" value="SDRFAMILY"/>
</dbReference>
<dbReference type="KEGG" id="doe:DENOEST_0142"/>
<accession>A0A6S6YHW4</accession>
<sequence>MSANAFSIQGKTALITGASRGIGLAIAELFVEQGAEVIIVARKQETLDEAAATLRAKGGKVHAIASHMGRMEDIQKLVATLDERGLNVDILVNNAGISPPHVESFADTTESLWDKVMDVNLKGPFFLSGAIGKKMVARGSGNIINISTTSALMAQPEIGAYCVSKAALNTVTRCYAREFGPHGVRVNAISCGVIKTVMGDHTLNDPQRYADMMKINPLKRAGLPEEVANAVLFFASAASSYSTGTIFQVDGGVLS</sequence>
<dbReference type="FunFam" id="3.40.50.720:FF:000084">
    <property type="entry name" value="Short-chain dehydrogenase reductase"/>
    <property type="match status" value="1"/>
</dbReference>
<evidence type="ECO:0000313" key="3">
    <source>
        <dbReference type="Proteomes" id="UP000515733"/>
    </source>
</evidence>
<dbReference type="PANTHER" id="PTHR43943:SF2">
    <property type="entry name" value="DEHYDROGENASE_REDUCTASE 4"/>
    <property type="match status" value="1"/>
</dbReference>
<proteinExistence type="inferred from homology"/>
<evidence type="ECO:0000256" key="1">
    <source>
        <dbReference type="ARBA" id="ARBA00006484"/>
    </source>
</evidence>